<dbReference type="OrthoDB" id="3068380at2759"/>
<evidence type="ECO:0000313" key="2">
    <source>
        <dbReference type="Proteomes" id="UP001153678"/>
    </source>
</evidence>
<comment type="caution">
    <text evidence="1">The sequence shown here is derived from an EMBL/GenBank/DDBJ whole genome shotgun (WGS) entry which is preliminary data.</text>
</comment>
<accession>A0A9W4WU70</accession>
<reference evidence="1" key="1">
    <citation type="submission" date="2022-08" db="EMBL/GenBank/DDBJ databases">
        <authorList>
            <person name="Kallberg Y."/>
            <person name="Tangrot J."/>
            <person name="Rosling A."/>
        </authorList>
    </citation>
    <scope>NUCLEOTIDE SEQUENCE</scope>
    <source>
        <strain evidence="1">Wild A</strain>
    </source>
</reference>
<name>A0A9W4WU70_9GLOM</name>
<keyword evidence="2" id="KW-1185">Reference proteome</keyword>
<feature type="non-terminal residue" evidence="1">
    <location>
        <position position="46"/>
    </location>
</feature>
<sequence>MPFIKVIKTFLRTRSRMLLSSMNEPVLQAICERLLPSKYRIPELFV</sequence>
<dbReference type="EMBL" id="CAMKVN010004536">
    <property type="protein sequence ID" value="CAI2187269.1"/>
    <property type="molecule type" value="Genomic_DNA"/>
</dbReference>
<protein>
    <submittedName>
        <fullName evidence="1">18886_t:CDS:1</fullName>
    </submittedName>
</protein>
<proteinExistence type="predicted"/>
<organism evidence="1 2">
    <name type="scientific">Funneliformis geosporum</name>
    <dbReference type="NCBI Taxonomy" id="1117311"/>
    <lineage>
        <taxon>Eukaryota</taxon>
        <taxon>Fungi</taxon>
        <taxon>Fungi incertae sedis</taxon>
        <taxon>Mucoromycota</taxon>
        <taxon>Glomeromycotina</taxon>
        <taxon>Glomeromycetes</taxon>
        <taxon>Glomerales</taxon>
        <taxon>Glomeraceae</taxon>
        <taxon>Funneliformis</taxon>
    </lineage>
</organism>
<dbReference type="Proteomes" id="UP001153678">
    <property type="component" value="Unassembled WGS sequence"/>
</dbReference>
<evidence type="ECO:0000313" key="1">
    <source>
        <dbReference type="EMBL" id="CAI2187269.1"/>
    </source>
</evidence>
<dbReference type="AlphaFoldDB" id="A0A9W4WU70"/>
<gene>
    <name evidence="1" type="ORF">FWILDA_LOCUS12993</name>
</gene>